<name>A0A453S7C6_AEGTS</name>
<reference evidence="1" key="3">
    <citation type="journal article" date="2017" name="Nature">
        <title>Genome sequence of the progenitor of the wheat D genome Aegilops tauschii.</title>
        <authorList>
            <person name="Luo M.C."/>
            <person name="Gu Y.Q."/>
            <person name="Puiu D."/>
            <person name="Wang H."/>
            <person name="Twardziok S.O."/>
            <person name="Deal K.R."/>
            <person name="Huo N."/>
            <person name="Zhu T."/>
            <person name="Wang L."/>
            <person name="Wang Y."/>
            <person name="McGuire P.E."/>
            <person name="Liu S."/>
            <person name="Long H."/>
            <person name="Ramasamy R.K."/>
            <person name="Rodriguez J.C."/>
            <person name="Van S.L."/>
            <person name="Yuan L."/>
            <person name="Wang Z."/>
            <person name="Xia Z."/>
            <person name="Xiao L."/>
            <person name="Anderson O.D."/>
            <person name="Ouyang S."/>
            <person name="Liang Y."/>
            <person name="Zimin A.V."/>
            <person name="Pertea G."/>
            <person name="Qi P."/>
            <person name="Bennetzen J.L."/>
            <person name="Dai X."/>
            <person name="Dawson M.W."/>
            <person name="Muller H.G."/>
            <person name="Kugler K."/>
            <person name="Rivarola-Duarte L."/>
            <person name="Spannagl M."/>
            <person name="Mayer K.F.X."/>
            <person name="Lu F.H."/>
            <person name="Bevan M.W."/>
            <person name="Leroy P."/>
            <person name="Li P."/>
            <person name="You F.M."/>
            <person name="Sun Q."/>
            <person name="Liu Z."/>
            <person name="Lyons E."/>
            <person name="Wicker T."/>
            <person name="Salzberg S.L."/>
            <person name="Devos K.M."/>
            <person name="Dvorak J."/>
        </authorList>
    </citation>
    <scope>NUCLEOTIDE SEQUENCE [LARGE SCALE GENOMIC DNA]</scope>
    <source>
        <strain evidence="1">cv. AL8/78</strain>
    </source>
</reference>
<reference evidence="2" key="2">
    <citation type="journal article" date="2017" name="Nat. Plants">
        <title>The Aegilops tauschii genome reveals multiple impacts of transposons.</title>
        <authorList>
            <person name="Zhao G."/>
            <person name="Zou C."/>
            <person name="Li K."/>
            <person name="Wang K."/>
            <person name="Li T."/>
            <person name="Gao L."/>
            <person name="Zhang X."/>
            <person name="Wang H."/>
            <person name="Yang Z."/>
            <person name="Liu X."/>
            <person name="Jiang W."/>
            <person name="Mao L."/>
            <person name="Kong X."/>
            <person name="Jiao Y."/>
            <person name="Jia J."/>
        </authorList>
    </citation>
    <scope>NUCLEOTIDE SEQUENCE [LARGE SCALE GENOMIC DNA]</scope>
    <source>
        <strain evidence="2">cv. AL8/78</strain>
    </source>
</reference>
<reference evidence="1" key="4">
    <citation type="submission" date="2019-03" db="UniProtKB">
        <authorList>
            <consortium name="EnsemblPlants"/>
        </authorList>
    </citation>
    <scope>IDENTIFICATION</scope>
</reference>
<organism evidence="1 2">
    <name type="scientific">Aegilops tauschii subsp. strangulata</name>
    <name type="common">Goatgrass</name>
    <dbReference type="NCBI Taxonomy" id="200361"/>
    <lineage>
        <taxon>Eukaryota</taxon>
        <taxon>Viridiplantae</taxon>
        <taxon>Streptophyta</taxon>
        <taxon>Embryophyta</taxon>
        <taxon>Tracheophyta</taxon>
        <taxon>Spermatophyta</taxon>
        <taxon>Magnoliopsida</taxon>
        <taxon>Liliopsida</taxon>
        <taxon>Poales</taxon>
        <taxon>Poaceae</taxon>
        <taxon>BOP clade</taxon>
        <taxon>Pooideae</taxon>
        <taxon>Triticodae</taxon>
        <taxon>Triticeae</taxon>
        <taxon>Triticinae</taxon>
        <taxon>Aegilops</taxon>
    </lineage>
</organism>
<dbReference type="Proteomes" id="UP000015105">
    <property type="component" value="Chromosome 7D"/>
</dbReference>
<protein>
    <submittedName>
        <fullName evidence="1">Uncharacterized protein</fullName>
    </submittedName>
</protein>
<reference evidence="1" key="5">
    <citation type="journal article" date="2021" name="G3 (Bethesda)">
        <title>Aegilops tauschii genome assembly Aet v5.0 features greater sequence contiguity and improved annotation.</title>
        <authorList>
            <person name="Wang L."/>
            <person name="Zhu T."/>
            <person name="Rodriguez J.C."/>
            <person name="Deal K.R."/>
            <person name="Dubcovsky J."/>
            <person name="McGuire P.E."/>
            <person name="Lux T."/>
            <person name="Spannagl M."/>
            <person name="Mayer K.F.X."/>
            <person name="Baldrich P."/>
            <person name="Meyers B.C."/>
            <person name="Huo N."/>
            <person name="Gu Y.Q."/>
            <person name="Zhou H."/>
            <person name="Devos K.M."/>
            <person name="Bennetzen J.L."/>
            <person name="Unver T."/>
            <person name="Budak H."/>
            <person name="Gulick P.J."/>
            <person name="Galiba G."/>
            <person name="Kalapos B."/>
            <person name="Nelson D.R."/>
            <person name="Li P."/>
            <person name="You F.M."/>
            <person name="Luo M.C."/>
            <person name="Dvorak J."/>
        </authorList>
    </citation>
    <scope>NUCLEOTIDE SEQUENCE [LARGE SCALE GENOMIC DNA]</scope>
    <source>
        <strain evidence="1">cv. AL8/78</strain>
    </source>
</reference>
<dbReference type="EnsemblPlants" id="AET7Gv20843300.23">
    <property type="protein sequence ID" value="AET7Gv20843300.23"/>
    <property type="gene ID" value="AET7Gv20843300"/>
</dbReference>
<reference evidence="2" key="1">
    <citation type="journal article" date="2014" name="Science">
        <title>Ancient hybridizations among the ancestral genomes of bread wheat.</title>
        <authorList>
            <consortium name="International Wheat Genome Sequencing Consortium,"/>
            <person name="Marcussen T."/>
            <person name="Sandve S.R."/>
            <person name="Heier L."/>
            <person name="Spannagl M."/>
            <person name="Pfeifer M."/>
            <person name="Jakobsen K.S."/>
            <person name="Wulff B.B."/>
            <person name="Steuernagel B."/>
            <person name="Mayer K.F."/>
            <person name="Olsen O.A."/>
        </authorList>
    </citation>
    <scope>NUCLEOTIDE SEQUENCE [LARGE SCALE GENOMIC DNA]</scope>
    <source>
        <strain evidence="2">cv. AL8/78</strain>
    </source>
</reference>
<evidence type="ECO:0000313" key="2">
    <source>
        <dbReference type="Proteomes" id="UP000015105"/>
    </source>
</evidence>
<proteinExistence type="predicted"/>
<keyword evidence="2" id="KW-1185">Reference proteome</keyword>
<dbReference type="Gramene" id="AET7Gv20843300.23">
    <property type="protein sequence ID" value="AET7Gv20843300.23"/>
    <property type="gene ID" value="AET7Gv20843300"/>
</dbReference>
<dbReference type="AlphaFoldDB" id="A0A453S7C6"/>
<sequence length="96" mass="10937">PRSSPPCSDVVKTHAWRQPPPWSSCGSLTIEFKLSLSTRQLLKFVPSCFSFPHWLRLCKQKDGLRHKSMMCLRQLLSHQGHAVDHLSAPMKLTDKA</sequence>
<accession>A0A453S7C6</accession>
<evidence type="ECO:0000313" key="1">
    <source>
        <dbReference type="EnsemblPlants" id="AET7Gv20843300.23"/>
    </source>
</evidence>